<gene>
    <name evidence="2" type="ORF">SAMN05216252_104148</name>
</gene>
<evidence type="ECO:0000313" key="2">
    <source>
        <dbReference type="EMBL" id="SNS22067.1"/>
    </source>
</evidence>
<dbReference type="AlphaFoldDB" id="A0A239CPL0"/>
<keyword evidence="3" id="KW-1185">Reference proteome</keyword>
<accession>A0A239CPL0</accession>
<organism evidence="2 3">
    <name type="scientific">Actinacidiphila glaucinigra</name>
    <dbReference type="NCBI Taxonomy" id="235986"/>
    <lineage>
        <taxon>Bacteria</taxon>
        <taxon>Bacillati</taxon>
        <taxon>Actinomycetota</taxon>
        <taxon>Actinomycetes</taxon>
        <taxon>Kitasatosporales</taxon>
        <taxon>Streptomycetaceae</taxon>
        <taxon>Actinacidiphila</taxon>
    </lineage>
</organism>
<evidence type="ECO:0008006" key="4">
    <source>
        <dbReference type="Google" id="ProtNLM"/>
    </source>
</evidence>
<reference evidence="2 3" key="1">
    <citation type="submission" date="2017-06" db="EMBL/GenBank/DDBJ databases">
        <authorList>
            <person name="Kim H.J."/>
            <person name="Triplett B.A."/>
        </authorList>
    </citation>
    <scope>NUCLEOTIDE SEQUENCE [LARGE SCALE GENOMIC DNA]</scope>
    <source>
        <strain evidence="2 3">CGMCC 4.1858</strain>
    </source>
</reference>
<proteinExistence type="predicted"/>
<feature type="region of interest" description="Disordered" evidence="1">
    <location>
        <begin position="179"/>
        <end position="214"/>
    </location>
</feature>
<dbReference type="RefSeq" id="WP_089223269.1">
    <property type="nucleotide sequence ID" value="NZ_FZOF01000004.1"/>
</dbReference>
<feature type="compositionally biased region" description="Basic and acidic residues" evidence="1">
    <location>
        <begin position="179"/>
        <end position="192"/>
    </location>
</feature>
<evidence type="ECO:0000313" key="3">
    <source>
        <dbReference type="Proteomes" id="UP000198280"/>
    </source>
</evidence>
<name>A0A239CPL0_9ACTN</name>
<protein>
    <recommendedName>
        <fullName evidence="4">Secreted protein</fullName>
    </recommendedName>
</protein>
<dbReference type="Proteomes" id="UP000198280">
    <property type="component" value="Unassembled WGS sequence"/>
</dbReference>
<evidence type="ECO:0000256" key="1">
    <source>
        <dbReference type="SAM" id="MobiDB-lite"/>
    </source>
</evidence>
<dbReference type="OrthoDB" id="7502542at2"/>
<dbReference type="EMBL" id="FZOF01000004">
    <property type="protein sequence ID" value="SNS22067.1"/>
    <property type="molecule type" value="Genomic_DNA"/>
</dbReference>
<sequence length="214" mass="23654">MTTGIIIGAVVVVVLIALAAVVTTRRGGGTGQLRRRFGPEYERTVARHEGDTDAAHRELQGRVDRHGGLAPEPLSARRTEEYRARWAALQERFVDSPAQAVREASGLLDRLAHERGFPEHTSGEQIDALSVHRPRHLQAYRDLRGAAESRKDGDRTTADTEELRARLLGARALFDDLIAVDKEPRTTSREDGAGDADSGRNGSHRFHLPSWSNR</sequence>